<dbReference type="PANTHER" id="PTHR46535">
    <property type="entry name" value="NEDD4-BINDING PROTEIN 2"/>
    <property type="match status" value="1"/>
</dbReference>
<proteinExistence type="predicted"/>
<dbReference type="OrthoDB" id="4080456at2759"/>
<dbReference type="GO" id="GO:0005634">
    <property type="term" value="C:nucleus"/>
    <property type="evidence" value="ECO:0007669"/>
    <property type="project" value="TreeGrafter"/>
</dbReference>
<name>A0A1G4KAZ9_9SACH</name>
<feature type="domain" description="Smr" evidence="2">
    <location>
        <begin position="362"/>
        <end position="453"/>
    </location>
</feature>
<dbReference type="PANTHER" id="PTHR46535:SF1">
    <property type="entry name" value="NEDD4-BINDING PROTEIN 2"/>
    <property type="match status" value="1"/>
</dbReference>
<sequence>MSDQTSTLTLLFPHVSENVLMKTLDSANGDVEMATNMILSEQESLNRMRTMSAVSDVDFENGNDETLPSSVDEKSSQERPKEQRNAVNLKKRLYRPAHSFDKVRPADTISVSSPNKTWSSTQNQIRKVVDLTDVPFKIAQTAFYKKSLSAARAAIDIIHHYDDYVSDFKSFPSPPPAPPSQLSSHLAPVRVGGRVQSVQGLAHRRGGATAASKENDFRAATRHSESIPPIIACATSPESLAETSCDLDATIASNPLLKSISPSFFKLVLKFYAGDVVRTTMLAAFIIDNNCSRYTFTEATSAPAYDAAGKLQPQVKIVAGTPEPTAYSKPDFHGLVPSSFTSADNYNQALQVFENVFRTHTADLHGFLPQEAAKLAQMCLSNWWDNETSLREMNAHRPNLIKAQNIAPLKIITGRGLHSLGGVSKVRIKIKKLLDSNNYVYTEEPSYFIIEGRRSTTSSRKR</sequence>
<dbReference type="SUPFAM" id="SSF160443">
    <property type="entry name" value="SMR domain-like"/>
    <property type="match status" value="1"/>
</dbReference>
<dbReference type="Pfam" id="PF02845">
    <property type="entry name" value="CUE"/>
    <property type="match status" value="1"/>
</dbReference>
<dbReference type="InterPro" id="IPR003892">
    <property type="entry name" value="CUE"/>
</dbReference>
<reference evidence="5" key="1">
    <citation type="submission" date="2016-03" db="EMBL/GenBank/DDBJ databases">
        <authorList>
            <person name="Devillers Hugo."/>
        </authorList>
    </citation>
    <scope>NUCLEOTIDE SEQUENCE [LARGE SCALE GENOMIC DNA]</scope>
</reference>
<dbReference type="EMBL" id="LT598484">
    <property type="protein sequence ID" value="SCV01434.1"/>
    <property type="molecule type" value="Genomic_DNA"/>
</dbReference>
<gene>
    <name evidence="4" type="ORF">LAME_0G16204G</name>
</gene>
<keyword evidence="5" id="KW-1185">Reference proteome</keyword>
<dbReference type="Proteomes" id="UP000191144">
    <property type="component" value="Chromosome G"/>
</dbReference>
<dbReference type="InterPro" id="IPR036063">
    <property type="entry name" value="Smr_dom_sf"/>
</dbReference>
<dbReference type="GO" id="GO:0043130">
    <property type="term" value="F:ubiquitin binding"/>
    <property type="evidence" value="ECO:0007669"/>
    <property type="project" value="InterPro"/>
</dbReference>
<dbReference type="AlphaFoldDB" id="A0A1G4KAZ9"/>
<dbReference type="CDD" id="cd14279">
    <property type="entry name" value="CUE"/>
    <property type="match status" value="1"/>
</dbReference>
<dbReference type="InterPro" id="IPR002625">
    <property type="entry name" value="Smr_dom"/>
</dbReference>
<feature type="compositionally biased region" description="Basic and acidic residues" evidence="1">
    <location>
        <begin position="71"/>
        <end position="83"/>
    </location>
</feature>
<evidence type="ECO:0000313" key="5">
    <source>
        <dbReference type="Proteomes" id="UP000191144"/>
    </source>
</evidence>
<dbReference type="InterPro" id="IPR052772">
    <property type="entry name" value="Endo/PolyKinase_Domain-Protein"/>
</dbReference>
<organism evidence="4 5">
    <name type="scientific">Lachancea meyersii CBS 8951</name>
    <dbReference type="NCBI Taxonomy" id="1266667"/>
    <lineage>
        <taxon>Eukaryota</taxon>
        <taxon>Fungi</taxon>
        <taxon>Dikarya</taxon>
        <taxon>Ascomycota</taxon>
        <taxon>Saccharomycotina</taxon>
        <taxon>Saccharomycetes</taxon>
        <taxon>Saccharomycetales</taxon>
        <taxon>Saccharomycetaceae</taxon>
        <taxon>Lachancea</taxon>
    </lineage>
</organism>
<feature type="domain" description="CUE" evidence="3">
    <location>
        <begin position="1"/>
        <end position="43"/>
    </location>
</feature>
<evidence type="ECO:0000259" key="2">
    <source>
        <dbReference type="PROSITE" id="PS50828"/>
    </source>
</evidence>
<evidence type="ECO:0000313" key="4">
    <source>
        <dbReference type="EMBL" id="SCV01434.1"/>
    </source>
</evidence>
<protein>
    <submittedName>
        <fullName evidence="4">LAME_0G16204g1_1</fullName>
    </submittedName>
</protein>
<feature type="region of interest" description="Disordered" evidence="1">
    <location>
        <begin position="56"/>
        <end position="83"/>
    </location>
</feature>
<dbReference type="PROSITE" id="PS51140">
    <property type="entry name" value="CUE"/>
    <property type="match status" value="1"/>
</dbReference>
<accession>A0A1G4KAZ9</accession>
<dbReference type="SMART" id="SM00463">
    <property type="entry name" value="SMR"/>
    <property type="match status" value="1"/>
</dbReference>
<dbReference type="PROSITE" id="PS50828">
    <property type="entry name" value="SMR"/>
    <property type="match status" value="1"/>
</dbReference>
<evidence type="ECO:0000256" key="1">
    <source>
        <dbReference type="SAM" id="MobiDB-lite"/>
    </source>
</evidence>
<dbReference type="Gene3D" id="3.30.1370.110">
    <property type="match status" value="1"/>
</dbReference>
<dbReference type="GO" id="GO:0004519">
    <property type="term" value="F:endonuclease activity"/>
    <property type="evidence" value="ECO:0007669"/>
    <property type="project" value="TreeGrafter"/>
</dbReference>
<evidence type="ECO:0000259" key="3">
    <source>
        <dbReference type="PROSITE" id="PS51140"/>
    </source>
</evidence>